<dbReference type="Proteomes" id="UP000016842">
    <property type="component" value="Unassembled WGS sequence"/>
</dbReference>
<accession>U4VDL0</accession>
<reference evidence="1 2" key="1">
    <citation type="journal article" date="2014" name="FEMS Microbiol. Lett.">
        <title>Genome sequencing analysis reveals virulence-related gene content of Ochrobactrum intermedium strain 229E, a urease-positive strain isolated from the human gastric niche.</title>
        <authorList>
            <person name="Kulkarni G.J."/>
            <person name="Shetty S."/>
            <person name="Dharne M.S."/>
            <person name="Shouche Y.S."/>
        </authorList>
    </citation>
    <scope>NUCLEOTIDE SEQUENCE [LARGE SCALE GENOMIC DNA]</scope>
    <source>
        <strain evidence="1 2">229E</strain>
    </source>
</reference>
<protein>
    <submittedName>
        <fullName evidence="1">Uncharacterized protein</fullName>
    </submittedName>
</protein>
<organism evidence="1 2">
    <name type="scientific">Brucella intermedia 229E</name>
    <dbReference type="NCBI Taxonomy" id="1337887"/>
    <lineage>
        <taxon>Bacteria</taxon>
        <taxon>Pseudomonadati</taxon>
        <taxon>Pseudomonadota</taxon>
        <taxon>Alphaproteobacteria</taxon>
        <taxon>Hyphomicrobiales</taxon>
        <taxon>Brucellaceae</taxon>
        <taxon>Brucella/Ochrobactrum group</taxon>
        <taxon>Brucella</taxon>
    </lineage>
</organism>
<evidence type="ECO:0000313" key="1">
    <source>
        <dbReference type="EMBL" id="ERM00912.1"/>
    </source>
</evidence>
<dbReference type="EMBL" id="ASXJ01000221">
    <property type="protein sequence ID" value="ERM00912.1"/>
    <property type="molecule type" value="Genomic_DNA"/>
</dbReference>
<name>U4VDL0_9HYPH</name>
<comment type="caution">
    <text evidence="1">The sequence shown here is derived from an EMBL/GenBank/DDBJ whole genome shotgun (WGS) entry which is preliminary data.</text>
</comment>
<gene>
    <name evidence="1" type="ORF">Q644_24285</name>
</gene>
<dbReference type="AlphaFoldDB" id="U4VDL0"/>
<evidence type="ECO:0000313" key="2">
    <source>
        <dbReference type="Proteomes" id="UP000016842"/>
    </source>
</evidence>
<proteinExistence type="predicted"/>
<sequence>MIWALIPNWLKYSLAALVAAVSASDGWISRWEA</sequence>